<name>A0A8J6Z022_9PROT</name>
<dbReference type="InterPro" id="IPR014729">
    <property type="entry name" value="Rossmann-like_a/b/a_fold"/>
</dbReference>
<feature type="binding site" evidence="7">
    <location>
        <position position="176"/>
    </location>
    <ligand>
        <name>L-glutamine</name>
        <dbReference type="ChEBI" id="CHEBI:58359"/>
    </ligand>
</feature>
<dbReference type="Proteomes" id="UP000631034">
    <property type="component" value="Unassembled WGS sequence"/>
</dbReference>
<dbReference type="PANTHER" id="PTHR23090">
    <property type="entry name" value="NH 3 /GLUTAMINE-DEPENDENT NAD + SYNTHETASE"/>
    <property type="match status" value="1"/>
</dbReference>
<dbReference type="SUPFAM" id="SSF56317">
    <property type="entry name" value="Carbon-nitrogen hydrolase"/>
    <property type="match status" value="1"/>
</dbReference>
<evidence type="ECO:0000259" key="10">
    <source>
        <dbReference type="PROSITE" id="PS50263"/>
    </source>
</evidence>
<dbReference type="GO" id="GO:0004359">
    <property type="term" value="F:glutaminase activity"/>
    <property type="evidence" value="ECO:0007669"/>
    <property type="project" value="InterPro"/>
</dbReference>
<dbReference type="InterPro" id="IPR022310">
    <property type="entry name" value="NAD/GMP_synthase"/>
</dbReference>
<keyword evidence="3 7" id="KW-0436">Ligase</keyword>
<sequence>MTTSLRISLLQMDAVLGDVFGNARRILEFRARAFAEGADLVVAPEMVLPGYPPEDLVFQTSFLEDVRRAVDILAEATTDGGPGLLVGGPWRSGSGCTNSAFLIDTGRLLAVTSKVNLPNDGVFDEKRVFVPGSMPKPLRFRQHRLGVILCEDLWSDDVVTGLVSGGADILIALNASPFEIGCGDIPAKPAQRLEVARKRVEETGLGLVYVNKVGGQDEVVFDGGSFAVSPGGKFGPSCVLNLPHWREEMASVLMTAAGGELMDVSGLPPYEELSENEHIYRALVTGLGDYVNKNGFPGVLIGLSGGIDSALAAAVAVDALGPDRVRGVLLRSPYTSAESVEDAYGVARLLGIRLDDLDIQPGIMAVNHMLEPLFAGVAPDLTEENIQARLRGLLLMALSNKFHPMLIATSNKSETSVGYSTLYGDMCGGFSVLKDVYKTRVFALSRWRNALEDMGPPGEDAFLGAPGPVMPERVISKAPSAELRENQKDEDTLPPYVVLDAILELLIEREFGIREAALEGGFDIELVRRVWTMLARAEYKRRQAPPGVKVTRLAFGRDRRYPITNAYNG</sequence>
<feature type="active site" description="Nucleophile; for glutaminase activity" evidence="7">
    <location>
        <position position="150"/>
    </location>
</feature>
<dbReference type="InterPro" id="IPR014445">
    <property type="entry name" value="Gln-dep_NAD_synthase"/>
</dbReference>
<keyword evidence="6 7" id="KW-0520">NAD</keyword>
<feature type="active site" description="For glutaminase activity" evidence="7">
    <location>
        <position position="114"/>
    </location>
</feature>
<dbReference type="InterPro" id="IPR003694">
    <property type="entry name" value="NAD_synthase"/>
</dbReference>
<comment type="catalytic activity">
    <reaction evidence="7 8">
        <text>deamido-NAD(+) + L-glutamine + ATP + H2O = L-glutamate + AMP + diphosphate + NAD(+) + H(+)</text>
        <dbReference type="Rhea" id="RHEA:24384"/>
        <dbReference type="ChEBI" id="CHEBI:15377"/>
        <dbReference type="ChEBI" id="CHEBI:15378"/>
        <dbReference type="ChEBI" id="CHEBI:29985"/>
        <dbReference type="ChEBI" id="CHEBI:30616"/>
        <dbReference type="ChEBI" id="CHEBI:33019"/>
        <dbReference type="ChEBI" id="CHEBI:57540"/>
        <dbReference type="ChEBI" id="CHEBI:58359"/>
        <dbReference type="ChEBI" id="CHEBI:58437"/>
        <dbReference type="ChEBI" id="CHEBI:456215"/>
        <dbReference type="EC" id="6.3.5.1"/>
    </reaction>
</comment>
<feature type="binding site" evidence="7">
    <location>
        <position position="540"/>
    </location>
    <ligand>
        <name>deamido-NAD(+)</name>
        <dbReference type="ChEBI" id="CHEBI:58437"/>
        <note>ligand shared between two neighboring subunits</note>
    </ligand>
</feature>
<protein>
    <recommendedName>
        <fullName evidence="7 8">Glutamine-dependent NAD(+) synthetase</fullName>
        <ecNumber evidence="7 8">6.3.5.1</ecNumber>
    </recommendedName>
    <alternativeName>
        <fullName evidence="7 8">NAD(+) synthase [glutamine-hydrolyzing]</fullName>
    </alternativeName>
</protein>
<evidence type="ECO:0000313" key="11">
    <source>
        <dbReference type="EMBL" id="MBE1237568.1"/>
    </source>
</evidence>
<evidence type="ECO:0000256" key="3">
    <source>
        <dbReference type="ARBA" id="ARBA00022598"/>
    </source>
</evidence>
<dbReference type="NCBIfam" id="NF010588">
    <property type="entry name" value="PRK13981.1"/>
    <property type="match status" value="1"/>
</dbReference>
<dbReference type="GO" id="GO:0003952">
    <property type="term" value="F:NAD+ synthase (glutamine-hydrolyzing) activity"/>
    <property type="evidence" value="ECO:0007669"/>
    <property type="project" value="UniProtKB-UniRule"/>
</dbReference>
<feature type="active site" description="Proton acceptor; for glutaminase activity" evidence="7">
    <location>
        <position position="45"/>
    </location>
</feature>
<evidence type="ECO:0000256" key="4">
    <source>
        <dbReference type="ARBA" id="ARBA00022741"/>
    </source>
</evidence>
<dbReference type="RefSeq" id="WP_192534571.1">
    <property type="nucleotide sequence ID" value="NZ_JACZHT010000005.1"/>
</dbReference>
<organism evidence="11 12">
    <name type="scientific">Phaeovibrio sulfidiphilus</name>
    <dbReference type="NCBI Taxonomy" id="1220600"/>
    <lineage>
        <taxon>Bacteria</taxon>
        <taxon>Pseudomonadati</taxon>
        <taxon>Pseudomonadota</taxon>
        <taxon>Alphaproteobacteria</taxon>
        <taxon>Rhodospirillales</taxon>
        <taxon>Rhodospirillaceae</taxon>
        <taxon>Phaeovibrio</taxon>
    </lineage>
</organism>
<dbReference type="GO" id="GO:0008795">
    <property type="term" value="F:NAD+ synthase activity"/>
    <property type="evidence" value="ECO:0007669"/>
    <property type="project" value="UniProtKB-UniRule"/>
</dbReference>
<evidence type="ECO:0000256" key="8">
    <source>
        <dbReference type="PIRNR" id="PIRNR006630"/>
    </source>
</evidence>
<gene>
    <name evidence="7" type="primary">nadE</name>
    <name evidence="11" type="ORF">IHV25_07895</name>
</gene>
<dbReference type="NCBIfam" id="TIGR00552">
    <property type="entry name" value="nadE"/>
    <property type="match status" value="1"/>
</dbReference>
<dbReference type="Pfam" id="PF02540">
    <property type="entry name" value="NAD_synthase"/>
    <property type="match status" value="1"/>
</dbReference>
<reference evidence="11" key="1">
    <citation type="submission" date="2020-10" db="EMBL/GenBank/DDBJ databases">
        <title>Genome sequence of the unusual species of purple photosynthetic bacteria, Phaeovibrio sulfidiphilus DSM 23193, type strain.</title>
        <authorList>
            <person name="Kyndt J.A."/>
            <person name="Meyer T.E."/>
        </authorList>
    </citation>
    <scope>NUCLEOTIDE SEQUENCE</scope>
    <source>
        <strain evidence="11">DSM 23193</strain>
    </source>
</reference>
<evidence type="ECO:0000313" key="12">
    <source>
        <dbReference type="Proteomes" id="UP000631034"/>
    </source>
</evidence>
<comment type="caution">
    <text evidence="11">The sequence shown here is derived from an EMBL/GenBank/DDBJ whole genome shotgun (WGS) entry which is preliminary data.</text>
</comment>
<proteinExistence type="inferred from homology"/>
<accession>A0A8J6Z022</accession>
<comment type="similarity">
    <text evidence="2 7 8">In the C-terminal section; belongs to the NAD synthetase family.</text>
</comment>
<dbReference type="GO" id="GO:0005737">
    <property type="term" value="C:cytoplasm"/>
    <property type="evidence" value="ECO:0007669"/>
    <property type="project" value="InterPro"/>
</dbReference>
<keyword evidence="12" id="KW-1185">Reference proteome</keyword>
<dbReference type="PIRSF" id="PIRSF006630">
    <property type="entry name" value="NADS_GAT"/>
    <property type="match status" value="1"/>
</dbReference>
<evidence type="ECO:0000256" key="6">
    <source>
        <dbReference type="ARBA" id="ARBA00023027"/>
    </source>
</evidence>
<evidence type="ECO:0000256" key="2">
    <source>
        <dbReference type="ARBA" id="ARBA00007145"/>
    </source>
</evidence>
<dbReference type="CDD" id="cd07570">
    <property type="entry name" value="GAT_Gln-NAD-synth"/>
    <property type="match status" value="1"/>
</dbReference>
<dbReference type="GO" id="GO:0009435">
    <property type="term" value="P:NAD+ biosynthetic process"/>
    <property type="evidence" value="ECO:0007669"/>
    <property type="project" value="UniProtKB-UniRule"/>
</dbReference>
<feature type="binding site" evidence="7">
    <location>
        <begin position="302"/>
        <end position="309"/>
    </location>
    <ligand>
        <name>ATP</name>
        <dbReference type="ChEBI" id="CHEBI:30616"/>
    </ligand>
</feature>
<dbReference type="GO" id="GO:0005524">
    <property type="term" value="F:ATP binding"/>
    <property type="evidence" value="ECO:0007669"/>
    <property type="project" value="UniProtKB-UniRule"/>
</dbReference>
<dbReference type="Gene3D" id="3.40.50.620">
    <property type="entry name" value="HUPs"/>
    <property type="match status" value="1"/>
</dbReference>
<dbReference type="SUPFAM" id="SSF52402">
    <property type="entry name" value="Adenine nucleotide alpha hydrolases-like"/>
    <property type="match status" value="1"/>
</dbReference>
<dbReference type="InterPro" id="IPR003010">
    <property type="entry name" value="C-N_Hydrolase"/>
</dbReference>
<feature type="binding site" evidence="7">
    <location>
        <position position="414"/>
    </location>
    <ligand>
        <name>deamido-NAD(+)</name>
        <dbReference type="ChEBI" id="CHEBI:58437"/>
        <note>ligand shared between two neighboring subunits</note>
    </ligand>
</feature>
<dbReference type="Gene3D" id="3.60.110.10">
    <property type="entry name" value="Carbon-nitrogen hydrolase"/>
    <property type="match status" value="1"/>
</dbReference>
<dbReference type="InterPro" id="IPR036526">
    <property type="entry name" value="C-N_Hydrolase_sf"/>
</dbReference>
<keyword evidence="4 7" id="KW-0547">Nucleotide-binding</keyword>
<keyword evidence="5 7" id="KW-0067">ATP-binding</keyword>
<comment type="similarity">
    <text evidence="9">Belongs to the NAD synthetase family.</text>
</comment>
<evidence type="ECO:0000256" key="5">
    <source>
        <dbReference type="ARBA" id="ARBA00022840"/>
    </source>
</evidence>
<evidence type="ECO:0000256" key="9">
    <source>
        <dbReference type="RuleBase" id="RU003811"/>
    </source>
</evidence>
<comment type="function">
    <text evidence="7">Catalyzes the ATP-dependent amidation of deamido-NAD to form NAD. Uses L-glutamine as a nitrogen source.</text>
</comment>
<comment type="pathway">
    <text evidence="1 7 8">Cofactor biosynthesis; NAD(+) biosynthesis; NAD(+) from deamido-NAD(+) (L-Gln route): step 1/1.</text>
</comment>
<comment type="caution">
    <text evidence="7">Lacks conserved residue(s) required for the propagation of feature annotation.</text>
</comment>
<dbReference type="Pfam" id="PF00795">
    <property type="entry name" value="CN_hydrolase"/>
    <property type="match status" value="1"/>
</dbReference>
<feature type="binding site" evidence="7">
    <location>
        <position position="385"/>
    </location>
    <ligand>
        <name>deamido-NAD(+)</name>
        <dbReference type="ChEBI" id="CHEBI:58437"/>
        <note>ligand shared between two neighboring subunits</note>
    </ligand>
</feature>
<feature type="binding site" evidence="7">
    <location>
        <position position="409"/>
    </location>
    <ligand>
        <name>ATP</name>
        <dbReference type="ChEBI" id="CHEBI:30616"/>
    </ligand>
</feature>
<dbReference type="PROSITE" id="PS50263">
    <property type="entry name" value="CN_HYDROLASE"/>
    <property type="match status" value="1"/>
</dbReference>
<dbReference type="PANTHER" id="PTHR23090:SF9">
    <property type="entry name" value="GLUTAMINE-DEPENDENT NAD(+) SYNTHETASE"/>
    <property type="match status" value="1"/>
</dbReference>
<dbReference type="FunFam" id="3.40.50.620:FF:000106">
    <property type="entry name" value="Glutamine-dependent NAD(+) synthetase"/>
    <property type="match status" value="1"/>
</dbReference>
<dbReference type="EMBL" id="JACZHT010000005">
    <property type="protein sequence ID" value="MBE1237568.1"/>
    <property type="molecule type" value="Genomic_DNA"/>
</dbReference>
<dbReference type="HAMAP" id="MF_02090">
    <property type="entry name" value="NadE_glutamine_dep"/>
    <property type="match status" value="1"/>
</dbReference>
<dbReference type="AlphaFoldDB" id="A0A8J6Z022"/>
<feature type="domain" description="CN hydrolase" evidence="10">
    <location>
        <begin position="5"/>
        <end position="261"/>
    </location>
</feature>
<dbReference type="CDD" id="cd00553">
    <property type="entry name" value="NAD_synthase"/>
    <property type="match status" value="1"/>
</dbReference>
<evidence type="ECO:0000256" key="7">
    <source>
        <dbReference type="HAMAP-Rule" id="MF_02090"/>
    </source>
</evidence>
<dbReference type="EC" id="6.3.5.1" evidence="7 8"/>
<evidence type="ECO:0000256" key="1">
    <source>
        <dbReference type="ARBA" id="ARBA00005188"/>
    </source>
</evidence>
<dbReference type="UniPathway" id="UPA00253">
    <property type="reaction ID" value="UER00334"/>
</dbReference>